<evidence type="ECO:0000313" key="1">
    <source>
        <dbReference type="EMBL" id="CAG8583530.1"/>
    </source>
</evidence>
<protein>
    <submittedName>
        <fullName evidence="1">13374_t:CDS:1</fullName>
    </submittedName>
</protein>
<comment type="caution">
    <text evidence="1">The sequence shown here is derived from an EMBL/GenBank/DDBJ whole genome shotgun (WGS) entry which is preliminary data.</text>
</comment>
<keyword evidence="2" id="KW-1185">Reference proteome</keyword>
<proteinExistence type="predicted"/>
<name>A0ACA9MCC2_9GLOM</name>
<gene>
    <name evidence="1" type="ORF">ACOLOM_LOCUS6054</name>
</gene>
<accession>A0ACA9MCC2</accession>
<reference evidence="1" key="1">
    <citation type="submission" date="2021-06" db="EMBL/GenBank/DDBJ databases">
        <authorList>
            <person name="Kallberg Y."/>
            <person name="Tangrot J."/>
            <person name="Rosling A."/>
        </authorList>
    </citation>
    <scope>NUCLEOTIDE SEQUENCE</scope>
    <source>
        <strain evidence="1">CL356</strain>
    </source>
</reference>
<dbReference type="Proteomes" id="UP000789525">
    <property type="component" value="Unassembled WGS sequence"/>
</dbReference>
<sequence length="266" mass="29535">MEELPLSPSVEGPHFQAIVSSKGIVIYNILRLWVYLETLVEPSTPEEDLQIGAGTVDDILLQNIPERYLKTQESRLSSLSFLTVMSGILINEVSSTPTPFVHHNKRDMDVNGKWDAAYAKAKTALTSYNLTQKVSLATGEFDHWETNHLSLTKIRCWLASWALRGQHPRCEYDSYVILSTSNSSLKIPEQNFPGLCLQDSPLGIRLATEVSAFPAAINAAATFNRDLIYQRGEAMGAEFRGKGIHWKVDERGKAGQLIPILPPLAA</sequence>
<dbReference type="EMBL" id="CAJVPT010011956">
    <property type="protein sequence ID" value="CAG8583530.1"/>
    <property type="molecule type" value="Genomic_DNA"/>
</dbReference>
<evidence type="ECO:0000313" key="2">
    <source>
        <dbReference type="Proteomes" id="UP000789525"/>
    </source>
</evidence>
<organism evidence="1 2">
    <name type="scientific">Acaulospora colombiana</name>
    <dbReference type="NCBI Taxonomy" id="27376"/>
    <lineage>
        <taxon>Eukaryota</taxon>
        <taxon>Fungi</taxon>
        <taxon>Fungi incertae sedis</taxon>
        <taxon>Mucoromycota</taxon>
        <taxon>Glomeromycotina</taxon>
        <taxon>Glomeromycetes</taxon>
        <taxon>Diversisporales</taxon>
        <taxon>Acaulosporaceae</taxon>
        <taxon>Acaulospora</taxon>
    </lineage>
</organism>